<protein>
    <submittedName>
        <fullName evidence="2">DUF1302 domain-containing protein</fullName>
    </submittedName>
</protein>
<organism evidence="2 3">
    <name type="scientific">Shewanella litorisediminis</name>
    <dbReference type="NCBI Taxonomy" id="1173586"/>
    <lineage>
        <taxon>Bacteria</taxon>
        <taxon>Pseudomonadati</taxon>
        <taxon>Pseudomonadota</taxon>
        <taxon>Gammaproteobacteria</taxon>
        <taxon>Alteromonadales</taxon>
        <taxon>Shewanellaceae</taxon>
        <taxon>Shewanella</taxon>
    </lineage>
</organism>
<sequence>MKSVKKGFNKTALSLGVASALSLGSIPAQAVSFDWGEVQGSFDSTFTLGASWRVEKRDWDGQIGKVNHPRFDWSNYSAFGNTKYTSAEIWAQPGSYSSNNDLSNLLYSQGDTTSEIFKGLHELSLKYENFGLFARGMYFYDRKLNDGSFGYSDPITGKEFDPCADKQAKELQCKDIRLLDAFVYANFDFNDGQNPLTVRVGDQVVSWGESTLIAHGIGVINPVDLNILNAPGAELKEAFRPQGMVWASLGVTENLSLEAFYQYDWQPIWVPTPGSIFATNDFAGYGGYQQNAQLGFNANPDINLDFIQAEYEKLAQMIVSGAFSSPEGTQSLIRAALAYPTKVTLIEDEAQASDDGQYGIKLGYYAPELGETEFGLYYMNYHSRRPLISGTAANFDLVPLLTDMTTVGMNAGNIDRDLILGLESFSKAQIVYPEDIQLYGFSFNTLIGDTSVAGEIAHRQDEPLQIDDVELLFAAMPQQLANSNVVGGSYEFFDGLSQYPEYFGKEVKPGDYAEGFIRVDTTQAQFTLTHLFGPTLGTDNLTMLAEVGGIWIHDMPSHDELRLNGPGTARSGGRDGYEGVLQIVHNGPETNPFPTDFAWGYRIVAKADYNNLFAGINVSPRVIWSHDVDGITPDPLFLFTEGRKSVAFGINFDYQSRWGADLSYNSFFGGVGTTNAMSDRDYVSFNIKYSI</sequence>
<name>A0ABX7G7J4_9GAMM</name>
<dbReference type="RefSeq" id="WP_203326852.1">
    <property type="nucleotide sequence ID" value="NZ_CP069213.1"/>
</dbReference>
<dbReference type="Proteomes" id="UP000596252">
    <property type="component" value="Chromosome"/>
</dbReference>
<evidence type="ECO:0000313" key="3">
    <source>
        <dbReference type="Proteomes" id="UP000596252"/>
    </source>
</evidence>
<evidence type="ECO:0000256" key="1">
    <source>
        <dbReference type="SAM" id="SignalP"/>
    </source>
</evidence>
<dbReference type="EMBL" id="CP069213">
    <property type="protein sequence ID" value="QRH03295.1"/>
    <property type="molecule type" value="Genomic_DNA"/>
</dbReference>
<feature type="signal peptide" evidence="1">
    <location>
        <begin position="1"/>
        <end position="30"/>
    </location>
</feature>
<gene>
    <name evidence="2" type="ORF">JQC75_07850</name>
</gene>
<proteinExistence type="predicted"/>
<keyword evidence="1" id="KW-0732">Signal</keyword>
<dbReference type="InterPro" id="IPR010727">
    <property type="entry name" value="DUF1302"/>
</dbReference>
<feature type="chain" id="PRO_5046601894" evidence="1">
    <location>
        <begin position="31"/>
        <end position="691"/>
    </location>
</feature>
<keyword evidence="3" id="KW-1185">Reference proteome</keyword>
<reference evidence="2 3" key="1">
    <citation type="journal article" date="2012" name="Antonie Van Leeuwenhoek">
        <title>Shewanella litorisediminis sp. nov., a gammaproteobacterium isolated from a tidal flat sediment.</title>
        <authorList>
            <person name="Lee M.H."/>
            <person name="Yoon J.H."/>
        </authorList>
    </citation>
    <scope>NUCLEOTIDE SEQUENCE [LARGE SCALE GENOMIC DNA]</scope>
    <source>
        <strain evidence="2 3">SMK1-12</strain>
    </source>
</reference>
<evidence type="ECO:0000313" key="2">
    <source>
        <dbReference type="EMBL" id="QRH03295.1"/>
    </source>
</evidence>
<dbReference type="Pfam" id="PF06980">
    <property type="entry name" value="DUF1302"/>
    <property type="match status" value="1"/>
</dbReference>
<accession>A0ABX7G7J4</accession>